<dbReference type="Pfam" id="PF06580">
    <property type="entry name" value="His_kinase"/>
    <property type="match status" value="1"/>
</dbReference>
<feature type="transmembrane region" description="Helical" evidence="1">
    <location>
        <begin position="30"/>
        <end position="53"/>
    </location>
</feature>
<dbReference type="GO" id="GO:0000155">
    <property type="term" value="F:phosphorelay sensor kinase activity"/>
    <property type="evidence" value="ECO:0007669"/>
    <property type="project" value="InterPro"/>
</dbReference>
<dbReference type="PANTHER" id="PTHR34220:SF7">
    <property type="entry name" value="SENSOR HISTIDINE KINASE YPDA"/>
    <property type="match status" value="1"/>
</dbReference>
<comment type="caution">
    <text evidence="3">The sequence shown here is derived from an EMBL/GenBank/DDBJ whole genome shotgun (WGS) entry which is preliminary data.</text>
</comment>
<feature type="domain" description="Signal transduction histidine kinase internal region" evidence="2">
    <location>
        <begin position="156"/>
        <end position="233"/>
    </location>
</feature>
<dbReference type="InterPro" id="IPR050640">
    <property type="entry name" value="Bact_2-comp_sensor_kinase"/>
</dbReference>
<sequence>MFHIRYRFGFMFLLGAYSFLNTLLLETFDYYHFGADQFVIFLLFLAVTAGIWEGNRIWDNWLSTRDIEPFWKRIGYNLAGSVIITALVTLILGIPTAYYSISPDWSEWKLPLKLLLMFCFRVNLFLNTIHVIFLYMKKLEESHQQLETYKRTTSQAQLQSLRNQVNPHFLFNNLSVLTALIAQDTAASVEFIRQFSNVYRYILKSDEKELIELREELKFIDSYLYLLKTRFEAGLSIQVDISEGCLSAYILPVSLQMLVENAVKHNIISKSKPLRIEIFCLDNESITVKNNLQKKIIEDDQSTRLGLTNIAKRYDFLGHQGVIVAQTDQFFSVTIPLIRLNAEQAMHNNMAYYD</sequence>
<name>A0A9X1PA93_9BACT</name>
<keyword evidence="1" id="KW-1133">Transmembrane helix</keyword>
<feature type="transmembrane region" description="Helical" evidence="1">
    <location>
        <begin position="7"/>
        <end position="24"/>
    </location>
</feature>
<feature type="transmembrane region" description="Helical" evidence="1">
    <location>
        <begin position="114"/>
        <end position="136"/>
    </location>
</feature>
<gene>
    <name evidence="3" type="ORF">LXM24_15595</name>
</gene>
<dbReference type="PANTHER" id="PTHR34220">
    <property type="entry name" value="SENSOR HISTIDINE KINASE YPDA"/>
    <property type="match status" value="1"/>
</dbReference>
<dbReference type="Proteomes" id="UP001139700">
    <property type="component" value="Unassembled WGS sequence"/>
</dbReference>
<dbReference type="GO" id="GO:0016020">
    <property type="term" value="C:membrane"/>
    <property type="evidence" value="ECO:0007669"/>
    <property type="project" value="InterPro"/>
</dbReference>
<dbReference type="EMBL" id="JAJTTA010000002">
    <property type="protein sequence ID" value="MCF0041529.1"/>
    <property type="molecule type" value="Genomic_DNA"/>
</dbReference>
<evidence type="ECO:0000313" key="4">
    <source>
        <dbReference type="Proteomes" id="UP001139700"/>
    </source>
</evidence>
<keyword evidence="1" id="KW-0812">Transmembrane</keyword>
<evidence type="ECO:0000256" key="1">
    <source>
        <dbReference type="SAM" id="Phobius"/>
    </source>
</evidence>
<feature type="transmembrane region" description="Helical" evidence="1">
    <location>
        <begin position="74"/>
        <end position="94"/>
    </location>
</feature>
<accession>A0A9X1PA93</accession>
<evidence type="ECO:0000259" key="2">
    <source>
        <dbReference type="Pfam" id="PF06580"/>
    </source>
</evidence>
<dbReference type="AlphaFoldDB" id="A0A9X1PA93"/>
<keyword evidence="3" id="KW-0808">Transferase</keyword>
<evidence type="ECO:0000313" key="3">
    <source>
        <dbReference type="EMBL" id="MCF0041529.1"/>
    </source>
</evidence>
<dbReference type="InterPro" id="IPR010559">
    <property type="entry name" value="Sig_transdc_His_kin_internal"/>
</dbReference>
<protein>
    <submittedName>
        <fullName evidence="3">Histidine kinase</fullName>
    </submittedName>
</protein>
<organism evidence="3 4">
    <name type="scientific">Dyadobacter fanqingshengii</name>
    <dbReference type="NCBI Taxonomy" id="2906443"/>
    <lineage>
        <taxon>Bacteria</taxon>
        <taxon>Pseudomonadati</taxon>
        <taxon>Bacteroidota</taxon>
        <taxon>Cytophagia</taxon>
        <taxon>Cytophagales</taxon>
        <taxon>Spirosomataceae</taxon>
        <taxon>Dyadobacter</taxon>
    </lineage>
</organism>
<keyword evidence="1" id="KW-0472">Membrane</keyword>
<dbReference type="RefSeq" id="WP_234614309.1">
    <property type="nucleotide sequence ID" value="NZ_CP098806.1"/>
</dbReference>
<proteinExistence type="predicted"/>
<keyword evidence="4" id="KW-1185">Reference proteome</keyword>
<reference evidence="3" key="1">
    <citation type="submission" date="2021-12" db="EMBL/GenBank/DDBJ databases">
        <title>Novel species in genus Dyadobacter.</title>
        <authorList>
            <person name="Ma C."/>
        </authorList>
    </citation>
    <scope>NUCLEOTIDE SEQUENCE</scope>
    <source>
        <strain evidence="3">CY399</strain>
    </source>
</reference>
<keyword evidence="3" id="KW-0418">Kinase</keyword>